<evidence type="ECO:0000313" key="3">
    <source>
        <dbReference type="Proteomes" id="UP001243195"/>
    </source>
</evidence>
<reference evidence="2" key="1">
    <citation type="submission" date="2023-08" db="EMBL/GenBank/DDBJ databases">
        <title>Emergence of clinically-relevant ST2 carbapenem-resistant Acinetobacter baumannii strains in hospital sewages in Zhejiang, East of China.</title>
        <authorList>
            <person name="Kaichao C."/>
            <person name="Zhang R."/>
        </authorList>
    </citation>
    <scope>NUCLEOTIDE SEQUENCE</scope>
    <source>
        <strain evidence="2">M-SY-60</strain>
    </source>
</reference>
<comment type="caution">
    <text evidence="2">The sequence shown here is derived from an EMBL/GenBank/DDBJ whole genome shotgun (WGS) entry which is preliminary data.</text>
</comment>
<dbReference type="GeneID" id="84210345"/>
<dbReference type="AlphaFoldDB" id="A0AAW8JER2"/>
<proteinExistence type="predicted"/>
<evidence type="ECO:0000313" key="2">
    <source>
        <dbReference type="EMBL" id="MDQ9070577.1"/>
    </source>
</evidence>
<accession>A0AAW8JER2</accession>
<dbReference type="EMBL" id="JAVIDA010000003">
    <property type="protein sequence ID" value="MDQ9070577.1"/>
    <property type="molecule type" value="Genomic_DNA"/>
</dbReference>
<organism evidence="2 3">
    <name type="scientific">Acinetobacter gerneri</name>
    <dbReference type="NCBI Taxonomy" id="202952"/>
    <lineage>
        <taxon>Bacteria</taxon>
        <taxon>Pseudomonadati</taxon>
        <taxon>Pseudomonadota</taxon>
        <taxon>Gammaproteobacteria</taxon>
        <taxon>Moraxellales</taxon>
        <taxon>Moraxellaceae</taxon>
        <taxon>Acinetobacter</taxon>
    </lineage>
</organism>
<sequence length="64" mass="7343">MVQLINKGGFRERANRSRKYGQSENQQTVLNPNSYQPQQKKDDDQTSPSKTSSNQAELENKTQD</sequence>
<dbReference type="RefSeq" id="WP_004866172.1">
    <property type="nucleotide sequence ID" value="NZ_BBLI01000050.1"/>
</dbReference>
<gene>
    <name evidence="2" type="ORF">RFH51_03755</name>
</gene>
<name>A0AAW8JER2_9GAMM</name>
<protein>
    <submittedName>
        <fullName evidence="2">Uncharacterized protein</fullName>
    </submittedName>
</protein>
<feature type="compositionally biased region" description="Polar residues" evidence="1">
    <location>
        <begin position="20"/>
        <end position="38"/>
    </location>
</feature>
<feature type="compositionally biased region" description="Polar residues" evidence="1">
    <location>
        <begin position="46"/>
        <end position="57"/>
    </location>
</feature>
<dbReference type="Proteomes" id="UP001243195">
    <property type="component" value="Unassembled WGS sequence"/>
</dbReference>
<evidence type="ECO:0000256" key="1">
    <source>
        <dbReference type="SAM" id="MobiDB-lite"/>
    </source>
</evidence>
<feature type="region of interest" description="Disordered" evidence="1">
    <location>
        <begin position="1"/>
        <end position="64"/>
    </location>
</feature>